<evidence type="ECO:0000313" key="2">
    <source>
        <dbReference type="EMBL" id="EFX67814.1"/>
    </source>
</evidence>
<dbReference type="PhylomeDB" id="E9HK39"/>
<accession>E9HK39</accession>
<name>E9HK39_DAPPU</name>
<feature type="chain" id="PRO_5003238425" evidence="1">
    <location>
        <begin position="19"/>
        <end position="124"/>
    </location>
</feature>
<evidence type="ECO:0000313" key="3">
    <source>
        <dbReference type="Proteomes" id="UP000000305"/>
    </source>
</evidence>
<dbReference type="InParanoid" id="E9HK39"/>
<protein>
    <submittedName>
        <fullName evidence="2">Uncharacterized protein</fullName>
    </submittedName>
</protein>
<proteinExistence type="predicted"/>
<feature type="signal peptide" evidence="1">
    <location>
        <begin position="1"/>
        <end position="18"/>
    </location>
</feature>
<gene>
    <name evidence="2" type="ORF">DAPPUDRAFT_330615</name>
</gene>
<dbReference type="HOGENOM" id="CLU_2006164_0_0_1"/>
<dbReference type="Proteomes" id="UP000000305">
    <property type="component" value="Unassembled WGS sequence"/>
</dbReference>
<reference evidence="2 3" key="1">
    <citation type="journal article" date="2011" name="Science">
        <title>The ecoresponsive genome of Daphnia pulex.</title>
        <authorList>
            <person name="Colbourne J.K."/>
            <person name="Pfrender M.E."/>
            <person name="Gilbert D."/>
            <person name="Thomas W.K."/>
            <person name="Tucker A."/>
            <person name="Oakley T.H."/>
            <person name="Tokishita S."/>
            <person name="Aerts A."/>
            <person name="Arnold G.J."/>
            <person name="Basu M.K."/>
            <person name="Bauer D.J."/>
            <person name="Caceres C.E."/>
            <person name="Carmel L."/>
            <person name="Casola C."/>
            <person name="Choi J.H."/>
            <person name="Detter J.C."/>
            <person name="Dong Q."/>
            <person name="Dusheyko S."/>
            <person name="Eads B.D."/>
            <person name="Frohlich T."/>
            <person name="Geiler-Samerotte K.A."/>
            <person name="Gerlach D."/>
            <person name="Hatcher P."/>
            <person name="Jogdeo S."/>
            <person name="Krijgsveld J."/>
            <person name="Kriventseva E.V."/>
            <person name="Kultz D."/>
            <person name="Laforsch C."/>
            <person name="Lindquist E."/>
            <person name="Lopez J."/>
            <person name="Manak J.R."/>
            <person name="Muller J."/>
            <person name="Pangilinan J."/>
            <person name="Patwardhan R.P."/>
            <person name="Pitluck S."/>
            <person name="Pritham E.J."/>
            <person name="Rechtsteiner A."/>
            <person name="Rho M."/>
            <person name="Rogozin I.B."/>
            <person name="Sakarya O."/>
            <person name="Salamov A."/>
            <person name="Schaack S."/>
            <person name="Shapiro H."/>
            <person name="Shiga Y."/>
            <person name="Skalitzky C."/>
            <person name="Smith Z."/>
            <person name="Souvorov A."/>
            <person name="Sung W."/>
            <person name="Tang Z."/>
            <person name="Tsuchiya D."/>
            <person name="Tu H."/>
            <person name="Vos H."/>
            <person name="Wang M."/>
            <person name="Wolf Y.I."/>
            <person name="Yamagata H."/>
            <person name="Yamada T."/>
            <person name="Ye Y."/>
            <person name="Shaw J.R."/>
            <person name="Andrews J."/>
            <person name="Crease T.J."/>
            <person name="Tang H."/>
            <person name="Lucas S.M."/>
            <person name="Robertson H.M."/>
            <person name="Bork P."/>
            <person name="Koonin E.V."/>
            <person name="Zdobnov E.M."/>
            <person name="Grigoriev I.V."/>
            <person name="Lynch M."/>
            <person name="Boore J.L."/>
        </authorList>
    </citation>
    <scope>NUCLEOTIDE SEQUENCE [LARGE SCALE GENOMIC DNA]</scope>
</reference>
<sequence>MRFEIVCLLALAAVSAYATSPVATAAQPERFLLSTGTLSFTTFTVVKASDPVAEVSSTSIDESSVVPLEIEAGFAVPEGSGPNRFLLAIGTSTITSIIVTSTTVSLTAFCASTSGFPVCGGAGK</sequence>
<evidence type="ECO:0000256" key="1">
    <source>
        <dbReference type="SAM" id="SignalP"/>
    </source>
</evidence>
<dbReference type="EMBL" id="GL732667">
    <property type="protein sequence ID" value="EFX67814.1"/>
    <property type="molecule type" value="Genomic_DNA"/>
</dbReference>
<dbReference type="OrthoDB" id="10463884at2759"/>
<keyword evidence="1" id="KW-0732">Signal</keyword>
<dbReference type="KEGG" id="dpx:DAPPUDRAFT_330615"/>
<keyword evidence="3" id="KW-1185">Reference proteome</keyword>
<dbReference type="AlphaFoldDB" id="E9HK39"/>
<organism evidence="2 3">
    <name type="scientific">Daphnia pulex</name>
    <name type="common">Water flea</name>
    <dbReference type="NCBI Taxonomy" id="6669"/>
    <lineage>
        <taxon>Eukaryota</taxon>
        <taxon>Metazoa</taxon>
        <taxon>Ecdysozoa</taxon>
        <taxon>Arthropoda</taxon>
        <taxon>Crustacea</taxon>
        <taxon>Branchiopoda</taxon>
        <taxon>Diplostraca</taxon>
        <taxon>Cladocera</taxon>
        <taxon>Anomopoda</taxon>
        <taxon>Daphniidae</taxon>
        <taxon>Daphnia</taxon>
    </lineage>
</organism>